<dbReference type="InterPro" id="IPR012902">
    <property type="entry name" value="N_methyl_site"/>
</dbReference>
<keyword evidence="1" id="KW-0472">Membrane</keyword>
<gene>
    <name evidence="2" type="ORF">GCM10022212_32570</name>
</gene>
<keyword evidence="3" id="KW-1185">Reference proteome</keyword>
<evidence type="ECO:0000313" key="2">
    <source>
        <dbReference type="EMBL" id="GAA4031412.1"/>
    </source>
</evidence>
<reference evidence="3" key="1">
    <citation type="journal article" date="2019" name="Int. J. Syst. Evol. Microbiol.">
        <title>The Global Catalogue of Microorganisms (GCM) 10K type strain sequencing project: providing services to taxonomists for standard genome sequencing and annotation.</title>
        <authorList>
            <consortium name="The Broad Institute Genomics Platform"/>
            <consortium name="The Broad Institute Genome Sequencing Center for Infectious Disease"/>
            <person name="Wu L."/>
            <person name="Ma J."/>
        </authorList>
    </citation>
    <scope>NUCLEOTIDE SEQUENCE [LARGE SCALE GENOMIC DNA]</scope>
    <source>
        <strain evidence="3">JCM 16673</strain>
    </source>
</reference>
<dbReference type="RefSeq" id="WP_344764872.1">
    <property type="nucleotide sequence ID" value="NZ_BAAAZE010000013.1"/>
</dbReference>
<dbReference type="EMBL" id="BAAAZE010000013">
    <property type="protein sequence ID" value="GAA4031412.1"/>
    <property type="molecule type" value="Genomic_DNA"/>
</dbReference>
<dbReference type="NCBIfam" id="TIGR02523">
    <property type="entry name" value="type_IV_pilV"/>
    <property type="match status" value="1"/>
</dbReference>
<keyword evidence="1" id="KW-0812">Transmembrane</keyword>
<evidence type="ECO:0008006" key="4">
    <source>
        <dbReference type="Google" id="ProtNLM"/>
    </source>
</evidence>
<dbReference type="InterPro" id="IPR013362">
    <property type="entry name" value="Pilus_4_PilV"/>
</dbReference>
<proteinExistence type="predicted"/>
<name>A0ABP7TUA0_9BURK</name>
<protein>
    <recommendedName>
        <fullName evidence="4">Type IV pilus modification protein PilV</fullName>
    </recommendedName>
</protein>
<evidence type="ECO:0000256" key="1">
    <source>
        <dbReference type="SAM" id="Phobius"/>
    </source>
</evidence>
<feature type="transmembrane region" description="Helical" evidence="1">
    <location>
        <begin position="12"/>
        <end position="33"/>
    </location>
</feature>
<organism evidence="2 3">
    <name type="scientific">Actimicrobium antarcticum</name>
    <dbReference type="NCBI Taxonomy" id="1051899"/>
    <lineage>
        <taxon>Bacteria</taxon>
        <taxon>Pseudomonadati</taxon>
        <taxon>Pseudomonadota</taxon>
        <taxon>Betaproteobacteria</taxon>
        <taxon>Burkholderiales</taxon>
        <taxon>Oxalobacteraceae</taxon>
        <taxon>Actimicrobium</taxon>
    </lineage>
</organism>
<keyword evidence="1" id="KW-1133">Transmembrane helix</keyword>
<evidence type="ECO:0000313" key="3">
    <source>
        <dbReference type="Proteomes" id="UP001501353"/>
    </source>
</evidence>
<accession>A0ABP7TUA0</accession>
<dbReference type="PROSITE" id="PS00409">
    <property type="entry name" value="PROKAR_NTER_METHYL"/>
    <property type="match status" value="1"/>
</dbReference>
<comment type="caution">
    <text evidence="2">The sequence shown here is derived from an EMBL/GenBank/DDBJ whole genome shotgun (WGS) entry which is preliminary data.</text>
</comment>
<dbReference type="Proteomes" id="UP001501353">
    <property type="component" value="Unassembled WGS sequence"/>
</dbReference>
<sequence length="180" mass="19103">MQRLTPGGFSLLEVLISVVVVSLGVLGVLALLLTTMRAAQNADAESVAFSLGTELAEQLRGDASLVSLMARFDYDAAAPDSANSADSAAVSCYGLAASCSTAQLALFNMEDWKARIKARLPAGRVRICRDTTPWQESIKALRWDCDANGVSSAPLWIKLGWQDRMAGSNSSAPMLALHAD</sequence>